<evidence type="ECO:0000256" key="4">
    <source>
        <dbReference type="ARBA" id="ARBA00023004"/>
    </source>
</evidence>
<dbReference type="EC" id="1.13.11.93" evidence="6"/>
<evidence type="ECO:0000256" key="5">
    <source>
        <dbReference type="ARBA" id="ARBA00035013"/>
    </source>
</evidence>
<keyword evidence="4" id="KW-0408">Iron</keyword>
<proteinExistence type="inferred from homology"/>
<dbReference type="CDD" id="cd16350">
    <property type="entry name" value="VOC_like"/>
    <property type="match status" value="1"/>
</dbReference>
<dbReference type="PANTHER" id="PTHR31136:SF5">
    <property type="entry name" value="2-OXOADIPATE DIOXYGENASE_DECARBOXYLASE, CHLOROPLASTIC"/>
    <property type="match status" value="1"/>
</dbReference>
<evidence type="ECO:0000313" key="9">
    <source>
        <dbReference type="EMBL" id="RIH83090.1"/>
    </source>
</evidence>
<evidence type="ECO:0000256" key="7">
    <source>
        <dbReference type="ARBA" id="ARBA00035045"/>
    </source>
</evidence>
<evidence type="ECO:0000313" key="10">
    <source>
        <dbReference type="Proteomes" id="UP000265341"/>
    </source>
</evidence>
<dbReference type="Proteomes" id="UP000265341">
    <property type="component" value="Unassembled WGS sequence"/>
</dbReference>
<dbReference type="OrthoDB" id="506370at2"/>
<feature type="compositionally biased region" description="Basic and acidic residues" evidence="8">
    <location>
        <begin position="277"/>
        <end position="286"/>
    </location>
</feature>
<sequence length="307" mass="35307">MSQLSQTAKLETLQAVLDGLMRRYQERVPDVPAILQAMIQEGLIARPEDVENDHIAFRTMGVPQLGIASLEKIFLHYGYTRRDRYNFEAKKLNAHWYSPPSPAFPRIFISELRVDDLSPTAQAIITSYTDEVKSDPVDALDLDDWRQVDEFLHKALWRLPTWSDYQRLQEESEYAAWVIYNRYYLNHYTISVHNLPEGYDTIPAFNAFLERHGFKLNTAGGKAKVSPDGLLIQSSTVAEMIEAEFAGGEKHKISGSYVEFAERKPLPQFAHLPKSELRREHRREGFEAGNADKIFESTYSHQTAVRQ</sequence>
<comment type="cofactor">
    <cofactor evidence="1">
        <name>Fe(2+)</name>
        <dbReference type="ChEBI" id="CHEBI:29033"/>
    </cofactor>
</comment>
<dbReference type="Pfam" id="PF07063">
    <property type="entry name" value="HGLS"/>
    <property type="match status" value="1"/>
</dbReference>
<dbReference type="AlphaFoldDB" id="A0A399EII9"/>
<keyword evidence="2" id="KW-0223">Dioxygenase</keyword>
<dbReference type="SMART" id="SM01150">
    <property type="entry name" value="DUF1338"/>
    <property type="match status" value="1"/>
</dbReference>
<dbReference type="GO" id="GO:0051213">
    <property type="term" value="F:dioxygenase activity"/>
    <property type="evidence" value="ECO:0007669"/>
    <property type="project" value="UniProtKB-KW"/>
</dbReference>
<evidence type="ECO:0000256" key="1">
    <source>
        <dbReference type="ARBA" id="ARBA00001954"/>
    </source>
</evidence>
<keyword evidence="3" id="KW-0560">Oxidoreductase</keyword>
<feature type="region of interest" description="Disordered" evidence="8">
    <location>
        <begin position="277"/>
        <end position="307"/>
    </location>
</feature>
<dbReference type="EMBL" id="QWLA01000085">
    <property type="protein sequence ID" value="RIH83090.1"/>
    <property type="molecule type" value="Genomic_DNA"/>
</dbReference>
<dbReference type="InterPro" id="IPR009770">
    <property type="entry name" value="HGLS"/>
</dbReference>
<name>A0A399EII9_9DEIN</name>
<dbReference type="RefSeq" id="WP_119279946.1">
    <property type="nucleotide sequence ID" value="NZ_QWLA01000085.1"/>
</dbReference>
<evidence type="ECO:0000256" key="6">
    <source>
        <dbReference type="ARBA" id="ARBA00035023"/>
    </source>
</evidence>
<keyword evidence="10" id="KW-1185">Reference proteome</keyword>
<evidence type="ECO:0000256" key="8">
    <source>
        <dbReference type="SAM" id="MobiDB-lite"/>
    </source>
</evidence>
<dbReference type="PANTHER" id="PTHR31136">
    <property type="entry name" value="DUF1338 DOMAIN-CONTAINING PROTEIN"/>
    <property type="match status" value="1"/>
</dbReference>
<evidence type="ECO:0000256" key="2">
    <source>
        <dbReference type="ARBA" id="ARBA00022964"/>
    </source>
</evidence>
<accession>A0A399EII9</accession>
<dbReference type="Gene3D" id="3.10.180.50">
    <property type="match status" value="1"/>
</dbReference>
<reference evidence="9 10" key="1">
    <citation type="submission" date="2018-08" db="EMBL/GenBank/DDBJ databases">
        <title>Meiothermus roseus NBRC 110900 genome sequencing project.</title>
        <authorList>
            <person name="Da Costa M.S."/>
            <person name="Albuquerque L."/>
            <person name="Raposo P."/>
            <person name="Froufe H.J.C."/>
            <person name="Barroso C.S."/>
            <person name="Egas C."/>
        </authorList>
    </citation>
    <scope>NUCLEOTIDE SEQUENCE [LARGE SCALE GENOMIC DNA]</scope>
    <source>
        <strain evidence="9 10">NBRC 110900</strain>
    </source>
</reference>
<feature type="compositionally biased region" description="Polar residues" evidence="8">
    <location>
        <begin position="297"/>
        <end position="307"/>
    </location>
</feature>
<gene>
    <name evidence="9" type="ORF">Mrose_03161</name>
</gene>
<comment type="similarity">
    <text evidence="5">Belongs to the 2-oxoadipate dioxygenase/decarboxylase family.</text>
</comment>
<organism evidence="9 10">
    <name type="scientific">Calidithermus roseus</name>
    <dbReference type="NCBI Taxonomy" id="1644118"/>
    <lineage>
        <taxon>Bacteria</taxon>
        <taxon>Thermotogati</taxon>
        <taxon>Deinococcota</taxon>
        <taxon>Deinococci</taxon>
        <taxon>Thermales</taxon>
        <taxon>Thermaceae</taxon>
        <taxon>Calidithermus</taxon>
    </lineage>
</organism>
<protein>
    <recommendedName>
        <fullName evidence="6">2-oxoadipate dioxygenase/decarboxylase</fullName>
        <ecNumber evidence="6">1.13.11.93</ecNumber>
    </recommendedName>
    <alternativeName>
        <fullName evidence="7">2-hydroxyglutarate synthase</fullName>
    </alternativeName>
</protein>
<comment type="caution">
    <text evidence="9">The sequence shown here is derived from an EMBL/GenBank/DDBJ whole genome shotgun (WGS) entry which is preliminary data.</text>
</comment>
<evidence type="ECO:0000256" key="3">
    <source>
        <dbReference type="ARBA" id="ARBA00023002"/>
    </source>
</evidence>